<proteinExistence type="predicted"/>
<dbReference type="NCBIfam" id="TIGR00290">
    <property type="entry name" value="MJ0570_dom"/>
    <property type="match status" value="1"/>
</dbReference>
<reference evidence="2 3" key="1">
    <citation type="submission" date="2024-04" db="EMBL/GenBank/DDBJ databases">
        <title>Defined microbial consortia suppress multidrug-resistant proinflammatory Enterobacteriaceae via ecological control.</title>
        <authorList>
            <person name="Furuichi M."/>
            <person name="Kawaguchi T."/>
            <person name="Pust M."/>
            <person name="Yasuma K."/>
            <person name="Plichta D."/>
            <person name="Hasegawa N."/>
            <person name="Ohya T."/>
            <person name="Bhattarai S."/>
            <person name="Sasajima S."/>
            <person name="Aoto Y."/>
            <person name="Tuganbaev T."/>
            <person name="Yaginuma M."/>
            <person name="Ueda M."/>
            <person name="Okahashi N."/>
            <person name="Amafuji K."/>
            <person name="Kiridooshi Y."/>
            <person name="Sugita K."/>
            <person name="Strazar M."/>
            <person name="Skelly A."/>
            <person name="Suda W."/>
            <person name="Hattori M."/>
            <person name="Nakamoto N."/>
            <person name="Caballero S."/>
            <person name="Norman J."/>
            <person name="Olle B."/>
            <person name="Tanoue T."/>
            <person name="Arita M."/>
            <person name="Bucci V."/>
            <person name="Atarashi K."/>
            <person name="Xavier R."/>
            <person name="Honda K."/>
        </authorList>
    </citation>
    <scope>NUCLEOTIDE SEQUENCE [LARGE SCALE GENOMIC DNA]</scope>
    <source>
        <strain evidence="3">k34-0107-D12</strain>
    </source>
</reference>
<keyword evidence="3" id="KW-1185">Reference proteome</keyword>
<protein>
    <submittedName>
        <fullName evidence="2">Diphthine--ammonia ligase</fullName>
    </submittedName>
</protein>
<dbReference type="Proteomes" id="UP001600941">
    <property type="component" value="Unassembled WGS sequence"/>
</dbReference>
<feature type="domain" description="Diphthamide synthase" evidence="1">
    <location>
        <begin position="8"/>
        <end position="207"/>
    </location>
</feature>
<name>A0ABQ0BWS6_9FIRM</name>
<comment type="caution">
    <text evidence="2">The sequence shown here is derived from an EMBL/GenBank/DDBJ whole genome shotgun (WGS) entry which is preliminary data.</text>
</comment>
<dbReference type="InterPro" id="IPR002761">
    <property type="entry name" value="Diphthami_syn_dom"/>
</dbReference>
<dbReference type="EMBL" id="BAABZQ010000001">
    <property type="protein sequence ID" value="GAA6500965.1"/>
    <property type="molecule type" value="Genomic_DNA"/>
</dbReference>
<dbReference type="Gene3D" id="3.90.1490.10">
    <property type="entry name" value="putative n-type atp pyrophosphatase, domain 2"/>
    <property type="match status" value="1"/>
</dbReference>
<dbReference type="GO" id="GO:0016874">
    <property type="term" value="F:ligase activity"/>
    <property type="evidence" value="ECO:0007669"/>
    <property type="project" value="UniProtKB-KW"/>
</dbReference>
<sequence>MINAYFNWSSGKDSAMALYYAEKYGKYDIRSLFTIIKKEESKIAMHEISIDLLRRQADAIGIPLSVLEYDLAAPEEEFRSAMNRQMERFKDQNIAAALFGDLYLEELRKRREDNCRLQGIRAEFPLWGMDTRELLYEFIKQGFKSIVTCVDGSVLDETFVGRIIDESFIHDLPPNADICGENGEYHSFVFDGPIFSKPVDFEIGRKYYRDYPKDDDISKQNRYWYLELK</sequence>
<evidence type="ECO:0000313" key="3">
    <source>
        <dbReference type="Proteomes" id="UP001600941"/>
    </source>
</evidence>
<organism evidence="2 3">
    <name type="scientific">Blautia parvula</name>
    <dbReference type="NCBI Taxonomy" id="2877527"/>
    <lineage>
        <taxon>Bacteria</taxon>
        <taxon>Bacillati</taxon>
        <taxon>Bacillota</taxon>
        <taxon>Clostridia</taxon>
        <taxon>Lachnospirales</taxon>
        <taxon>Lachnospiraceae</taxon>
        <taxon>Blautia</taxon>
    </lineage>
</organism>
<keyword evidence="2" id="KW-0436">Ligase</keyword>
<dbReference type="InterPro" id="IPR014729">
    <property type="entry name" value="Rossmann-like_a/b/a_fold"/>
</dbReference>
<gene>
    <name evidence="2" type="ORF">K340107D12_37810</name>
</gene>
<dbReference type="RefSeq" id="WP_227212058.1">
    <property type="nucleotide sequence ID" value="NZ_BAABZQ010000001.1"/>
</dbReference>
<dbReference type="SUPFAM" id="SSF52402">
    <property type="entry name" value="Adenine nucleotide alpha hydrolases-like"/>
    <property type="match status" value="1"/>
</dbReference>
<evidence type="ECO:0000313" key="2">
    <source>
        <dbReference type="EMBL" id="GAA6500965.1"/>
    </source>
</evidence>
<dbReference type="Pfam" id="PF01902">
    <property type="entry name" value="Diphthami_syn_2"/>
    <property type="match status" value="1"/>
</dbReference>
<dbReference type="Gene3D" id="3.40.50.620">
    <property type="entry name" value="HUPs"/>
    <property type="match status" value="1"/>
</dbReference>
<dbReference type="CDD" id="cd01994">
    <property type="entry name" value="AANH_PF0828-like"/>
    <property type="match status" value="1"/>
</dbReference>
<evidence type="ECO:0000259" key="1">
    <source>
        <dbReference type="Pfam" id="PF01902"/>
    </source>
</evidence>
<accession>A0ABQ0BWS6</accession>